<dbReference type="Proteomes" id="UP001152759">
    <property type="component" value="Chromosome 6"/>
</dbReference>
<protein>
    <submittedName>
        <fullName evidence="2">Uncharacterized protein</fullName>
    </submittedName>
</protein>
<accession>A0A9P0F7G4</accession>
<evidence type="ECO:0000313" key="3">
    <source>
        <dbReference type="Proteomes" id="UP001152759"/>
    </source>
</evidence>
<evidence type="ECO:0000313" key="2">
    <source>
        <dbReference type="EMBL" id="CAH0392312.1"/>
    </source>
</evidence>
<gene>
    <name evidence="2" type="ORF">BEMITA_LOCUS10842</name>
</gene>
<feature type="region of interest" description="Disordered" evidence="1">
    <location>
        <begin position="64"/>
        <end position="148"/>
    </location>
</feature>
<feature type="region of interest" description="Disordered" evidence="1">
    <location>
        <begin position="163"/>
        <end position="192"/>
    </location>
</feature>
<sequence>MKMTTHRWHQLVGRPDSGDPILVQVLLNEPLHGLVPLHKRHITQINTEEDGRLVPVDLVVAEEADEREEAGRVEGAVAEQRPPRQRQDRVREDGAHPDDEEDVEDGRADDRADPDVVEGHEHSDDTGEELGGRPPGGHERRPGHVVGDLELLDDDVQRGDEELVADDGQRHEHVDDAQDVDDDGAATPLLQGERVGREERLLLLHMVPGARRRRGGGRRERERGVGHQEREVPERVVLVLVVEVTRRRGQGQAHEGPEDGPEIKVTRAALEPEREKQEAHDDATDDRPHLVVLAYYPTSLPGRSIPP</sequence>
<feature type="region of interest" description="Disordered" evidence="1">
    <location>
        <begin position="246"/>
        <end position="289"/>
    </location>
</feature>
<feature type="compositionally biased region" description="Basic and acidic residues" evidence="1">
    <location>
        <begin position="81"/>
        <end position="97"/>
    </location>
</feature>
<name>A0A9P0F7G4_BEMTA</name>
<organism evidence="2 3">
    <name type="scientific">Bemisia tabaci</name>
    <name type="common">Sweetpotato whitefly</name>
    <name type="synonym">Aleurodes tabaci</name>
    <dbReference type="NCBI Taxonomy" id="7038"/>
    <lineage>
        <taxon>Eukaryota</taxon>
        <taxon>Metazoa</taxon>
        <taxon>Ecdysozoa</taxon>
        <taxon>Arthropoda</taxon>
        <taxon>Hexapoda</taxon>
        <taxon>Insecta</taxon>
        <taxon>Pterygota</taxon>
        <taxon>Neoptera</taxon>
        <taxon>Paraneoptera</taxon>
        <taxon>Hemiptera</taxon>
        <taxon>Sternorrhyncha</taxon>
        <taxon>Aleyrodoidea</taxon>
        <taxon>Aleyrodidae</taxon>
        <taxon>Aleyrodinae</taxon>
        <taxon>Bemisia</taxon>
    </lineage>
</organism>
<feature type="compositionally biased region" description="Basic and acidic residues" evidence="1">
    <location>
        <begin position="255"/>
        <end position="289"/>
    </location>
</feature>
<proteinExistence type="predicted"/>
<dbReference type="EMBL" id="OU963867">
    <property type="protein sequence ID" value="CAH0392312.1"/>
    <property type="molecule type" value="Genomic_DNA"/>
</dbReference>
<keyword evidence="3" id="KW-1185">Reference proteome</keyword>
<feature type="compositionally biased region" description="Basic and acidic residues" evidence="1">
    <location>
        <begin position="163"/>
        <end position="176"/>
    </location>
</feature>
<dbReference type="AlphaFoldDB" id="A0A9P0F7G4"/>
<feature type="compositionally biased region" description="Basic and acidic residues" evidence="1">
    <location>
        <begin position="105"/>
        <end position="125"/>
    </location>
</feature>
<reference evidence="2" key="1">
    <citation type="submission" date="2021-12" db="EMBL/GenBank/DDBJ databases">
        <authorList>
            <person name="King R."/>
        </authorList>
    </citation>
    <scope>NUCLEOTIDE SEQUENCE</scope>
</reference>
<evidence type="ECO:0000256" key="1">
    <source>
        <dbReference type="SAM" id="MobiDB-lite"/>
    </source>
</evidence>